<dbReference type="GO" id="GO:0005886">
    <property type="term" value="C:plasma membrane"/>
    <property type="evidence" value="ECO:0007669"/>
    <property type="project" value="TreeGrafter"/>
</dbReference>
<dbReference type="PANTHER" id="PTHR24093:SF369">
    <property type="entry name" value="CALCIUM-TRANSPORTING ATPASE"/>
    <property type="match status" value="1"/>
</dbReference>
<comment type="subcellular location">
    <subcellularLocation>
        <location evidence="1">Endomembrane system</location>
        <topology evidence="1">Multi-pass membrane protein</topology>
    </subcellularLocation>
</comment>
<gene>
    <name evidence="7" type="ORF">ASEP1449_LOCUS5114</name>
</gene>
<sequence>MMLWVNLIMDTMGALALGTEPPADTLLDRRPYKRDASLINWPMWRNILIQATYQLGLLLFLLKQGPAVFDCEDGSTHHFTLLFNAFVFCQIFNEFNAREIGDTFNPFKNLSTSPMFLAVIIFTVIAQWFIVEYGGDFTQTAPLTFDEWKITALLGAVSIPVGYIMRQFPIEEDPDSFAGICDGAPVKKSKTGSFLKITLFLLPVVAAGAYQLYDASIANA</sequence>
<dbReference type="AlphaFoldDB" id="A0A7S2UA41"/>
<keyword evidence="5" id="KW-0732">Signal</keyword>
<keyword evidence="4" id="KW-0812">Transmembrane</keyword>
<reference evidence="7" key="1">
    <citation type="submission" date="2021-01" db="EMBL/GenBank/DDBJ databases">
        <authorList>
            <person name="Corre E."/>
            <person name="Pelletier E."/>
            <person name="Niang G."/>
            <person name="Scheremetjew M."/>
            <person name="Finn R."/>
            <person name="Kale V."/>
            <person name="Holt S."/>
            <person name="Cochrane G."/>
            <person name="Meng A."/>
            <person name="Brown T."/>
            <person name="Cohen L."/>
        </authorList>
    </citation>
    <scope>NUCLEOTIDE SEQUENCE</scope>
    <source>
        <strain evidence="7">CCMP2084</strain>
    </source>
</reference>
<dbReference type="GO" id="GO:0012505">
    <property type="term" value="C:endomembrane system"/>
    <property type="evidence" value="ECO:0007669"/>
    <property type="project" value="UniProtKB-SubCell"/>
</dbReference>
<keyword evidence="4" id="KW-0472">Membrane</keyword>
<organism evidence="7">
    <name type="scientific">Attheya septentrionalis</name>
    <dbReference type="NCBI Taxonomy" id="420275"/>
    <lineage>
        <taxon>Eukaryota</taxon>
        <taxon>Sar</taxon>
        <taxon>Stramenopiles</taxon>
        <taxon>Ochrophyta</taxon>
        <taxon>Bacillariophyta</taxon>
        <taxon>Coscinodiscophyceae</taxon>
        <taxon>Chaetocerotophycidae</taxon>
        <taxon>Chaetocerotales</taxon>
        <taxon>Attheyaceae</taxon>
        <taxon>Attheya</taxon>
    </lineage>
</organism>
<dbReference type="InterPro" id="IPR023298">
    <property type="entry name" value="ATPase_P-typ_TM_dom_sf"/>
</dbReference>
<dbReference type="GO" id="GO:0046872">
    <property type="term" value="F:metal ion binding"/>
    <property type="evidence" value="ECO:0007669"/>
    <property type="project" value="UniProtKB-KW"/>
</dbReference>
<feature type="domain" description="Cation-transporting P-type ATPase C-terminal" evidence="6">
    <location>
        <begin position="2"/>
        <end position="167"/>
    </location>
</feature>
<keyword evidence="2" id="KW-0479">Metal-binding</keyword>
<dbReference type="EMBL" id="HBHQ01007619">
    <property type="protein sequence ID" value="CAD9813289.1"/>
    <property type="molecule type" value="Transcribed_RNA"/>
</dbReference>
<evidence type="ECO:0000256" key="5">
    <source>
        <dbReference type="SAM" id="SignalP"/>
    </source>
</evidence>
<keyword evidence="4" id="KW-1133">Transmembrane helix</keyword>
<evidence type="ECO:0000256" key="4">
    <source>
        <dbReference type="SAM" id="Phobius"/>
    </source>
</evidence>
<dbReference type="GO" id="GO:0005388">
    <property type="term" value="F:P-type calcium transporter activity"/>
    <property type="evidence" value="ECO:0007669"/>
    <property type="project" value="TreeGrafter"/>
</dbReference>
<evidence type="ECO:0000256" key="3">
    <source>
        <dbReference type="ARBA" id="ARBA00022842"/>
    </source>
</evidence>
<evidence type="ECO:0000313" key="7">
    <source>
        <dbReference type="EMBL" id="CAD9813289.1"/>
    </source>
</evidence>
<evidence type="ECO:0000259" key="6">
    <source>
        <dbReference type="Pfam" id="PF00689"/>
    </source>
</evidence>
<dbReference type="PANTHER" id="PTHR24093">
    <property type="entry name" value="CATION TRANSPORTING ATPASE"/>
    <property type="match status" value="1"/>
</dbReference>
<evidence type="ECO:0000256" key="1">
    <source>
        <dbReference type="ARBA" id="ARBA00004127"/>
    </source>
</evidence>
<dbReference type="SUPFAM" id="SSF81665">
    <property type="entry name" value="Calcium ATPase, transmembrane domain M"/>
    <property type="match status" value="1"/>
</dbReference>
<evidence type="ECO:0000256" key="2">
    <source>
        <dbReference type="ARBA" id="ARBA00022723"/>
    </source>
</evidence>
<name>A0A7S2UA41_9STRA</name>
<dbReference type="InterPro" id="IPR006068">
    <property type="entry name" value="ATPase_P-typ_cation-transptr_C"/>
</dbReference>
<dbReference type="Gene3D" id="1.20.1110.10">
    <property type="entry name" value="Calcium-transporting ATPase, transmembrane domain"/>
    <property type="match status" value="1"/>
</dbReference>
<keyword evidence="3" id="KW-0460">Magnesium</keyword>
<protein>
    <recommendedName>
        <fullName evidence="6">Cation-transporting P-type ATPase C-terminal domain-containing protein</fullName>
    </recommendedName>
</protein>
<dbReference type="Pfam" id="PF00689">
    <property type="entry name" value="Cation_ATPase_C"/>
    <property type="match status" value="1"/>
</dbReference>
<feature type="chain" id="PRO_5031142405" description="Cation-transporting P-type ATPase C-terminal domain-containing protein" evidence="5">
    <location>
        <begin position="17"/>
        <end position="220"/>
    </location>
</feature>
<feature type="transmembrane region" description="Helical" evidence="4">
    <location>
        <begin position="194"/>
        <end position="213"/>
    </location>
</feature>
<feature type="transmembrane region" description="Helical" evidence="4">
    <location>
        <begin position="113"/>
        <end position="131"/>
    </location>
</feature>
<feature type="signal peptide" evidence="5">
    <location>
        <begin position="1"/>
        <end position="16"/>
    </location>
</feature>
<accession>A0A7S2UA41</accession>
<proteinExistence type="predicted"/>